<dbReference type="OrthoDB" id="10062171at2759"/>
<dbReference type="EMBL" id="OB686927">
    <property type="protein sequence ID" value="CAD7237339.1"/>
    <property type="molecule type" value="Genomic_DNA"/>
</dbReference>
<dbReference type="Pfam" id="PF00496">
    <property type="entry name" value="SBP_bac_5"/>
    <property type="match status" value="1"/>
</dbReference>
<dbReference type="SUPFAM" id="SSF53850">
    <property type="entry name" value="Periplasmic binding protein-like II"/>
    <property type="match status" value="1"/>
</dbReference>
<dbReference type="Gene3D" id="3.40.190.10">
    <property type="entry name" value="Periplasmic binding protein-like II"/>
    <property type="match status" value="1"/>
</dbReference>
<evidence type="ECO:0000313" key="2">
    <source>
        <dbReference type="EMBL" id="CAD7237339.1"/>
    </source>
</evidence>
<sequence length="359" mass="41573">MYNFDKITVKYFKDETIALEAFKAGEFDVINITQAKQWARDMVGKKFDQGILRKNEFQHRNNAGMQGFVMNLRRPLFQDIRVRKALGLAFDFEWTNSALFFDQYTRSNSYFSNSYLAATGLPEGLELTYLEEFRDSLAKEVFTEPLQAPVASDQSALRKNLRRAGKLLKEAGWTVKDGKLVNDREEEFTFEILMVGSTFSRVFAPYVKNLNRLGIHASYRTIDRALYVRRVQQFDFDMIVHTFGQSLSPGNEQRNYWSSAAADIEGSGNVIGIQDPVVDALVEKIIYASGQDELTAASRALDRVLWHGFYLVPNWYSDSHRMAYWNRFAMPADLPLFYNSFQFLMTWWEGERGKDEKLK</sequence>
<dbReference type="InterPro" id="IPR000914">
    <property type="entry name" value="SBP_5_dom"/>
</dbReference>
<dbReference type="Gene3D" id="3.10.105.10">
    <property type="entry name" value="Dipeptide-binding Protein, Domain 3"/>
    <property type="match status" value="1"/>
</dbReference>
<keyword evidence="1" id="KW-0732">Signal</keyword>
<dbReference type="CDD" id="cd08497">
    <property type="entry name" value="MbnE-like"/>
    <property type="match status" value="1"/>
</dbReference>
<dbReference type="GO" id="GO:1904680">
    <property type="term" value="F:peptide transmembrane transporter activity"/>
    <property type="evidence" value="ECO:0007669"/>
    <property type="project" value="TreeGrafter"/>
</dbReference>
<dbReference type="PANTHER" id="PTHR30290:SF64">
    <property type="entry name" value="ABC TRANSPORTER PERIPLASMIC BINDING PROTEIN"/>
    <property type="match status" value="1"/>
</dbReference>
<dbReference type="GO" id="GO:0015833">
    <property type="term" value="P:peptide transport"/>
    <property type="evidence" value="ECO:0007669"/>
    <property type="project" value="TreeGrafter"/>
</dbReference>
<dbReference type="GO" id="GO:0042884">
    <property type="term" value="P:microcin transport"/>
    <property type="evidence" value="ECO:0007669"/>
    <property type="project" value="TreeGrafter"/>
</dbReference>
<gene>
    <name evidence="2" type="ORF">CTOB1V02_LOCUS15154</name>
</gene>
<dbReference type="AlphaFoldDB" id="A0A7R8WY33"/>
<dbReference type="InterPro" id="IPR039424">
    <property type="entry name" value="SBP_5"/>
</dbReference>
<name>A0A7R8WY33_9CRUS</name>
<proteinExistence type="predicted"/>
<organism evidence="2">
    <name type="scientific">Cyprideis torosa</name>
    <dbReference type="NCBI Taxonomy" id="163714"/>
    <lineage>
        <taxon>Eukaryota</taxon>
        <taxon>Metazoa</taxon>
        <taxon>Ecdysozoa</taxon>
        <taxon>Arthropoda</taxon>
        <taxon>Crustacea</taxon>
        <taxon>Oligostraca</taxon>
        <taxon>Ostracoda</taxon>
        <taxon>Podocopa</taxon>
        <taxon>Podocopida</taxon>
        <taxon>Cytherocopina</taxon>
        <taxon>Cytheroidea</taxon>
        <taxon>Cytherideidae</taxon>
        <taxon>Cyprideis</taxon>
    </lineage>
</organism>
<accession>A0A7R8WY33</accession>
<protein>
    <submittedName>
        <fullName evidence="2">Uncharacterized protein</fullName>
    </submittedName>
</protein>
<evidence type="ECO:0000256" key="1">
    <source>
        <dbReference type="ARBA" id="ARBA00022729"/>
    </source>
</evidence>
<reference evidence="2" key="1">
    <citation type="submission" date="2020-11" db="EMBL/GenBank/DDBJ databases">
        <authorList>
            <person name="Tran Van P."/>
        </authorList>
    </citation>
    <scope>NUCLEOTIDE SEQUENCE</scope>
</reference>
<dbReference type="PANTHER" id="PTHR30290">
    <property type="entry name" value="PERIPLASMIC BINDING COMPONENT OF ABC TRANSPORTER"/>
    <property type="match status" value="1"/>
</dbReference>